<dbReference type="Gene3D" id="3.60.40.10">
    <property type="entry name" value="PPM-type phosphatase domain"/>
    <property type="match status" value="1"/>
</dbReference>
<protein>
    <recommendedName>
        <fullName evidence="1">PPM-type phosphatase domain-containing protein</fullName>
    </recommendedName>
</protein>
<dbReference type="PROSITE" id="PS51746">
    <property type="entry name" value="PPM_2"/>
    <property type="match status" value="1"/>
</dbReference>
<evidence type="ECO:0000313" key="2">
    <source>
        <dbReference type="EMBL" id="VAX13426.1"/>
    </source>
</evidence>
<dbReference type="InterPro" id="IPR036457">
    <property type="entry name" value="PPM-type-like_dom_sf"/>
</dbReference>
<feature type="domain" description="PPM-type phosphatase" evidence="1">
    <location>
        <begin position="4"/>
        <end position="243"/>
    </location>
</feature>
<dbReference type="SMART" id="SM00331">
    <property type="entry name" value="PP2C_SIG"/>
    <property type="match status" value="1"/>
</dbReference>
<reference evidence="2" key="1">
    <citation type="submission" date="2018-06" db="EMBL/GenBank/DDBJ databases">
        <authorList>
            <person name="Zhirakovskaya E."/>
        </authorList>
    </citation>
    <scope>NUCLEOTIDE SEQUENCE</scope>
</reference>
<organism evidence="2">
    <name type="scientific">hydrothermal vent metagenome</name>
    <dbReference type="NCBI Taxonomy" id="652676"/>
    <lineage>
        <taxon>unclassified sequences</taxon>
        <taxon>metagenomes</taxon>
        <taxon>ecological metagenomes</taxon>
    </lineage>
</organism>
<dbReference type="AlphaFoldDB" id="A0A3B1B549"/>
<proteinExistence type="predicted"/>
<dbReference type="Pfam" id="PF13672">
    <property type="entry name" value="PP2C_2"/>
    <property type="match status" value="1"/>
</dbReference>
<sequence>MQFEFGRTSRLGNRPVNQDRIEVIESPAGVVLVLGDGLGGKPGGDLAAQTLVDTISEELVLNPLPAEKPKAFLKELLRRAHYKILITGRDHTPPMHPGTTAVICLIQNGMAWWAHAGDSRFYLFRNGLPLYRTTDHSYVEQLYQEGRISLKKLQSHPMRNYVTQCLGLSVQDPKITASRGVAIKEGDVLLLCSDGFWDPLDEAQMGPLLDQKKLNPALDDLAERAEAASYPKSDNATAVAIRIISLQQLQPLVQRRKSAEKKYQTDPDGNPLDSAIEEIQRAIREYDYEMKTDGNK</sequence>
<name>A0A3B1B549_9ZZZZ</name>
<accession>A0A3B1B549</accession>
<dbReference type="CDD" id="cd00143">
    <property type="entry name" value="PP2Cc"/>
    <property type="match status" value="1"/>
</dbReference>
<evidence type="ECO:0000259" key="1">
    <source>
        <dbReference type="PROSITE" id="PS51746"/>
    </source>
</evidence>
<dbReference type="EMBL" id="UOFZ01000116">
    <property type="protein sequence ID" value="VAX13426.1"/>
    <property type="molecule type" value="Genomic_DNA"/>
</dbReference>
<dbReference type="InterPro" id="IPR001932">
    <property type="entry name" value="PPM-type_phosphatase-like_dom"/>
</dbReference>
<dbReference type="SMART" id="SM00332">
    <property type="entry name" value="PP2Cc"/>
    <property type="match status" value="1"/>
</dbReference>
<gene>
    <name evidence="2" type="ORF">MNBD_GAMMA24-2347</name>
</gene>
<dbReference type="SUPFAM" id="SSF81606">
    <property type="entry name" value="PP2C-like"/>
    <property type="match status" value="1"/>
</dbReference>